<proteinExistence type="predicted"/>
<dbReference type="Proteomes" id="UP000036959">
    <property type="component" value="Unassembled WGS sequence"/>
</dbReference>
<dbReference type="EMBL" id="LFJJ01000003">
    <property type="protein sequence ID" value="KND62217.1"/>
    <property type="molecule type" value="Genomic_DNA"/>
</dbReference>
<dbReference type="SMART" id="SM00448">
    <property type="entry name" value="REC"/>
    <property type="match status" value="1"/>
</dbReference>
<feature type="modified residue" description="4-aspartylphosphate" evidence="2">
    <location>
        <position position="105"/>
    </location>
</feature>
<evidence type="ECO:0000256" key="2">
    <source>
        <dbReference type="PROSITE-ProRule" id="PRU00169"/>
    </source>
</evidence>
<evidence type="ECO:0000259" key="3">
    <source>
        <dbReference type="PROSITE" id="PS50110"/>
    </source>
</evidence>
<comment type="caution">
    <text evidence="4">The sequence shown here is derived from an EMBL/GenBank/DDBJ whole genome shotgun (WGS) entry which is preliminary data.</text>
</comment>
<dbReference type="InterPro" id="IPR050595">
    <property type="entry name" value="Bact_response_regulator"/>
</dbReference>
<name>A0A0L0MHR2_9BURK</name>
<dbReference type="GO" id="GO:0000160">
    <property type="term" value="P:phosphorelay signal transduction system"/>
    <property type="evidence" value="ECO:0007669"/>
    <property type="project" value="InterPro"/>
</dbReference>
<accession>A0A0L0MHR2</accession>
<dbReference type="Gene3D" id="3.40.50.2300">
    <property type="match status" value="1"/>
</dbReference>
<sequence>MNGSAACCHDEAEAGANPAEATIDSNRPSPMYLSMPFDHCALWTNRSVDVDLQQWRILVVDDHAYSAEALAAALAADGFDTRVALSGVDALHAVDAWSPHIVILDITMLEHDGFATARVLRRIAQTRDAGIIAFTALGEELVRKQGLSAGFDGYCQKGNPPAALVQLIQRLVHVH</sequence>
<dbReference type="PANTHER" id="PTHR44591:SF3">
    <property type="entry name" value="RESPONSE REGULATORY DOMAIN-CONTAINING PROTEIN"/>
    <property type="match status" value="1"/>
</dbReference>
<organism evidence="4 5">
    <name type="scientific">Candidatus Burkholderia verschuerenii</name>
    <dbReference type="NCBI Taxonomy" id="242163"/>
    <lineage>
        <taxon>Bacteria</taxon>
        <taxon>Pseudomonadati</taxon>
        <taxon>Pseudomonadota</taxon>
        <taxon>Betaproteobacteria</taxon>
        <taxon>Burkholderiales</taxon>
        <taxon>Burkholderiaceae</taxon>
        <taxon>Burkholderia</taxon>
    </lineage>
</organism>
<keyword evidence="1 2" id="KW-0597">Phosphoprotein</keyword>
<keyword evidence="5" id="KW-1185">Reference proteome</keyword>
<gene>
    <name evidence="4" type="ORF">BVER_01849</name>
</gene>
<dbReference type="InterPro" id="IPR001789">
    <property type="entry name" value="Sig_transdc_resp-reg_receiver"/>
</dbReference>
<dbReference type="RefSeq" id="WP_232316330.1">
    <property type="nucleotide sequence ID" value="NZ_LFJJ01000003.1"/>
</dbReference>
<dbReference type="AlphaFoldDB" id="A0A0L0MHR2"/>
<dbReference type="SUPFAM" id="SSF52172">
    <property type="entry name" value="CheY-like"/>
    <property type="match status" value="1"/>
</dbReference>
<evidence type="ECO:0000313" key="4">
    <source>
        <dbReference type="EMBL" id="KND62217.1"/>
    </source>
</evidence>
<dbReference type="PATRIC" id="fig|242163.4.peg.4015"/>
<feature type="domain" description="Response regulatory" evidence="3">
    <location>
        <begin position="56"/>
        <end position="172"/>
    </location>
</feature>
<dbReference type="Pfam" id="PF00072">
    <property type="entry name" value="Response_reg"/>
    <property type="match status" value="1"/>
</dbReference>
<protein>
    <submittedName>
        <fullName evidence="4">Two-component response regulator</fullName>
    </submittedName>
</protein>
<dbReference type="PANTHER" id="PTHR44591">
    <property type="entry name" value="STRESS RESPONSE REGULATOR PROTEIN 1"/>
    <property type="match status" value="1"/>
</dbReference>
<dbReference type="InterPro" id="IPR011006">
    <property type="entry name" value="CheY-like_superfamily"/>
</dbReference>
<reference evidence="5" key="1">
    <citation type="submission" date="2015-06" db="EMBL/GenBank/DDBJ databases">
        <title>Comparative genomics of Burkholderia leaf nodule symbionts.</title>
        <authorList>
            <person name="Carlier A."/>
            <person name="Eberl L."/>
            <person name="Pinto-Carbo M."/>
        </authorList>
    </citation>
    <scope>NUCLEOTIDE SEQUENCE [LARGE SCALE GENOMIC DNA]</scope>
    <source>
        <strain evidence="5">UZHbot4</strain>
    </source>
</reference>
<dbReference type="PROSITE" id="PS50110">
    <property type="entry name" value="RESPONSE_REGULATORY"/>
    <property type="match status" value="1"/>
</dbReference>
<evidence type="ECO:0000256" key="1">
    <source>
        <dbReference type="ARBA" id="ARBA00022553"/>
    </source>
</evidence>
<evidence type="ECO:0000313" key="5">
    <source>
        <dbReference type="Proteomes" id="UP000036959"/>
    </source>
</evidence>